<gene>
    <name evidence="8" type="ORF">V5799_017094</name>
</gene>
<sequence length="571" mass="63236">MSDQQNQAHLAKDLIATLTPLNDTINAVYHFNQGLPHGLLNGAFYGYVFRGNTWITALSGPNEGTAGVAPQNVVNINWEMIALGGGQGQADEAAGDNVINLGIGRGAPTGTNRGQAGQSLRPPDWKHLQMTPIRKNAYREHLATALRSPAEVASYLEANEIEVAGCDVPKPLLNVYEAGLPEDLMQCVQAVNNRSLSRLQSQCWPVVLSGRDLLAVVHSEDEGNALGYLLPAIVHIRNQEPFQRREGPIVLVLAATRESALETEQAVRDFEKYTNLRVMCFTSGVPKLPQLKLLEEGAEICVATVSRLVAFMEDSKVNLRRCSFLVVVGADRMVAMGLEGELRTIADNIRPDRQTLLWISSRSLEMDHLADELLTNHITVSIGASQGRQKQRVQHVVLVCDNDDKGDVLLELLKDILCEEGDKIIVFVDMKPTVDEMVVKMQMQGWPAVGIHKKKHEKEREWALEAFRLRGASIMVTTDVLACGLNADGVRFVVNYDRPARPEDYYRRVKHAARADGSGKVYTFVAPSDSCYAKEIISFLREAKQDVPREVLNISKKRAPSKRSRALDSYQ</sequence>
<evidence type="ECO:0000313" key="8">
    <source>
        <dbReference type="EMBL" id="KAK8781567.1"/>
    </source>
</evidence>
<dbReference type="PROSITE" id="PS51192">
    <property type="entry name" value="HELICASE_ATP_BIND_1"/>
    <property type="match status" value="1"/>
</dbReference>
<evidence type="ECO:0000259" key="6">
    <source>
        <dbReference type="PROSITE" id="PS51192"/>
    </source>
</evidence>
<feature type="domain" description="Helicase ATP-binding" evidence="6">
    <location>
        <begin position="205"/>
        <end position="380"/>
    </location>
</feature>
<dbReference type="CDD" id="cd18787">
    <property type="entry name" value="SF2_C_DEAD"/>
    <property type="match status" value="1"/>
</dbReference>
<dbReference type="PROSITE" id="PS51194">
    <property type="entry name" value="HELICASE_CTER"/>
    <property type="match status" value="1"/>
</dbReference>
<protein>
    <recommendedName>
        <fullName evidence="1">RNA helicase</fullName>
        <ecNumber evidence="1">3.6.4.13</ecNumber>
    </recommendedName>
</protein>
<dbReference type="SMART" id="SM00490">
    <property type="entry name" value="HELICc"/>
    <property type="match status" value="1"/>
</dbReference>
<feature type="domain" description="Helicase C-terminal" evidence="7">
    <location>
        <begin position="412"/>
        <end position="555"/>
    </location>
</feature>
<dbReference type="Pfam" id="PF00271">
    <property type="entry name" value="Helicase_C"/>
    <property type="match status" value="1"/>
</dbReference>
<keyword evidence="3" id="KW-0378">Hydrolase</keyword>
<dbReference type="InterPro" id="IPR027417">
    <property type="entry name" value="P-loop_NTPase"/>
</dbReference>
<dbReference type="InterPro" id="IPR014001">
    <property type="entry name" value="Helicase_ATP-bd"/>
</dbReference>
<evidence type="ECO:0000256" key="4">
    <source>
        <dbReference type="ARBA" id="ARBA00022806"/>
    </source>
</evidence>
<dbReference type="SUPFAM" id="SSF52540">
    <property type="entry name" value="P-loop containing nucleoside triphosphate hydrolases"/>
    <property type="match status" value="1"/>
</dbReference>
<evidence type="ECO:0000256" key="2">
    <source>
        <dbReference type="ARBA" id="ARBA00022741"/>
    </source>
</evidence>
<dbReference type="GO" id="GO:0016787">
    <property type="term" value="F:hydrolase activity"/>
    <property type="evidence" value="ECO:0007669"/>
    <property type="project" value="UniProtKB-KW"/>
</dbReference>
<dbReference type="GO" id="GO:0003676">
    <property type="term" value="F:nucleic acid binding"/>
    <property type="evidence" value="ECO:0007669"/>
    <property type="project" value="InterPro"/>
</dbReference>
<dbReference type="GO" id="GO:0003724">
    <property type="term" value="F:RNA helicase activity"/>
    <property type="evidence" value="ECO:0007669"/>
    <property type="project" value="UniProtKB-EC"/>
</dbReference>
<keyword evidence="2" id="KW-0547">Nucleotide-binding</keyword>
<keyword evidence="9" id="KW-1185">Reference proteome</keyword>
<dbReference type="Pfam" id="PF00270">
    <property type="entry name" value="DEAD"/>
    <property type="match status" value="1"/>
</dbReference>
<dbReference type="PANTHER" id="PTHR47958">
    <property type="entry name" value="ATP-DEPENDENT RNA HELICASE DBP3"/>
    <property type="match status" value="1"/>
</dbReference>
<dbReference type="EMBL" id="JARKHS020007552">
    <property type="protein sequence ID" value="KAK8781567.1"/>
    <property type="molecule type" value="Genomic_DNA"/>
</dbReference>
<proteinExistence type="predicted"/>
<organism evidence="8 9">
    <name type="scientific">Amblyomma americanum</name>
    <name type="common">Lone star tick</name>
    <dbReference type="NCBI Taxonomy" id="6943"/>
    <lineage>
        <taxon>Eukaryota</taxon>
        <taxon>Metazoa</taxon>
        <taxon>Ecdysozoa</taxon>
        <taxon>Arthropoda</taxon>
        <taxon>Chelicerata</taxon>
        <taxon>Arachnida</taxon>
        <taxon>Acari</taxon>
        <taxon>Parasitiformes</taxon>
        <taxon>Ixodida</taxon>
        <taxon>Ixodoidea</taxon>
        <taxon>Ixodidae</taxon>
        <taxon>Amblyomminae</taxon>
        <taxon>Amblyomma</taxon>
    </lineage>
</organism>
<reference evidence="8 9" key="1">
    <citation type="journal article" date="2023" name="Arcadia Sci">
        <title>De novo assembly of a long-read Amblyomma americanum tick genome.</title>
        <authorList>
            <person name="Chou S."/>
            <person name="Poskanzer K.E."/>
            <person name="Rollins M."/>
            <person name="Thuy-Boun P.S."/>
        </authorList>
    </citation>
    <scope>NUCLEOTIDE SEQUENCE [LARGE SCALE GENOMIC DNA]</scope>
    <source>
        <strain evidence="8">F_SG_1</strain>
        <tissue evidence="8">Salivary glands</tissue>
    </source>
</reference>
<evidence type="ECO:0000256" key="1">
    <source>
        <dbReference type="ARBA" id="ARBA00012552"/>
    </source>
</evidence>
<evidence type="ECO:0000313" key="9">
    <source>
        <dbReference type="Proteomes" id="UP001321473"/>
    </source>
</evidence>
<accession>A0AAQ4F387</accession>
<evidence type="ECO:0000259" key="7">
    <source>
        <dbReference type="PROSITE" id="PS51194"/>
    </source>
</evidence>
<dbReference type="InterPro" id="IPR011545">
    <property type="entry name" value="DEAD/DEAH_box_helicase_dom"/>
</dbReference>
<evidence type="ECO:0000256" key="5">
    <source>
        <dbReference type="ARBA" id="ARBA00022840"/>
    </source>
</evidence>
<keyword evidence="5" id="KW-0067">ATP-binding</keyword>
<keyword evidence="4" id="KW-0347">Helicase</keyword>
<dbReference type="SMART" id="SM00487">
    <property type="entry name" value="DEXDc"/>
    <property type="match status" value="1"/>
</dbReference>
<dbReference type="InterPro" id="IPR001650">
    <property type="entry name" value="Helicase_C-like"/>
</dbReference>
<dbReference type="Proteomes" id="UP001321473">
    <property type="component" value="Unassembled WGS sequence"/>
</dbReference>
<dbReference type="GO" id="GO:0005524">
    <property type="term" value="F:ATP binding"/>
    <property type="evidence" value="ECO:0007669"/>
    <property type="project" value="UniProtKB-KW"/>
</dbReference>
<evidence type="ECO:0000256" key="3">
    <source>
        <dbReference type="ARBA" id="ARBA00022801"/>
    </source>
</evidence>
<comment type="caution">
    <text evidence="8">The sequence shown here is derived from an EMBL/GenBank/DDBJ whole genome shotgun (WGS) entry which is preliminary data.</text>
</comment>
<name>A0AAQ4F387_AMBAM</name>
<dbReference type="EC" id="3.6.4.13" evidence="1"/>
<dbReference type="Gene3D" id="3.40.50.300">
    <property type="entry name" value="P-loop containing nucleotide triphosphate hydrolases"/>
    <property type="match status" value="2"/>
</dbReference>
<dbReference type="AlphaFoldDB" id="A0AAQ4F387"/>